<comment type="caution">
    <text evidence="1">The sequence shown here is derived from an EMBL/GenBank/DDBJ whole genome shotgun (WGS) entry which is preliminary data.</text>
</comment>
<organism evidence="1 2">
    <name type="scientific">Araneus ventricosus</name>
    <name type="common">Orbweaver spider</name>
    <name type="synonym">Epeira ventricosa</name>
    <dbReference type="NCBI Taxonomy" id="182803"/>
    <lineage>
        <taxon>Eukaryota</taxon>
        <taxon>Metazoa</taxon>
        <taxon>Ecdysozoa</taxon>
        <taxon>Arthropoda</taxon>
        <taxon>Chelicerata</taxon>
        <taxon>Arachnida</taxon>
        <taxon>Araneae</taxon>
        <taxon>Araneomorphae</taxon>
        <taxon>Entelegynae</taxon>
        <taxon>Araneoidea</taxon>
        <taxon>Araneidae</taxon>
        <taxon>Araneus</taxon>
    </lineage>
</organism>
<keyword evidence="2" id="KW-1185">Reference proteome</keyword>
<name>A0A4Y2TF68_ARAVE</name>
<reference evidence="1 2" key="1">
    <citation type="journal article" date="2019" name="Sci. Rep.">
        <title>Orb-weaving spider Araneus ventricosus genome elucidates the spidroin gene catalogue.</title>
        <authorList>
            <person name="Kono N."/>
            <person name="Nakamura H."/>
            <person name="Ohtoshi R."/>
            <person name="Moran D.A.P."/>
            <person name="Shinohara A."/>
            <person name="Yoshida Y."/>
            <person name="Fujiwara M."/>
            <person name="Mori M."/>
            <person name="Tomita M."/>
            <person name="Arakawa K."/>
        </authorList>
    </citation>
    <scope>NUCLEOTIDE SEQUENCE [LARGE SCALE GENOMIC DNA]</scope>
</reference>
<gene>
    <name evidence="1" type="ORF">AVEN_218356_1</name>
</gene>
<proteinExistence type="predicted"/>
<dbReference type="EMBL" id="BGPR01027993">
    <property type="protein sequence ID" value="GBN98891.1"/>
    <property type="molecule type" value="Genomic_DNA"/>
</dbReference>
<sequence length="90" mass="10245">MEMKKSHISKRVLVSWRIQQRSHGCFDHRRDGIYPFGRAGAWNSDGDFTNFATIPMLLFGATGSFSTPGVLRQDRADLFGYPRFVLFVSS</sequence>
<evidence type="ECO:0000313" key="1">
    <source>
        <dbReference type="EMBL" id="GBN98891.1"/>
    </source>
</evidence>
<dbReference type="AlphaFoldDB" id="A0A4Y2TF68"/>
<dbReference type="Proteomes" id="UP000499080">
    <property type="component" value="Unassembled WGS sequence"/>
</dbReference>
<accession>A0A4Y2TF68</accession>
<evidence type="ECO:0000313" key="2">
    <source>
        <dbReference type="Proteomes" id="UP000499080"/>
    </source>
</evidence>
<protein>
    <submittedName>
        <fullName evidence="1">Uncharacterized protein</fullName>
    </submittedName>
</protein>